<sequence length="186" mass="21070">MTTQITIRPSTATDIPHLVAIEAHCTEKFQREAGITAFGPSETSLRGYRAMDSLWVAALVESQDKPIGYVAVDSFINDEEHWSIFIAQVSVHPRYAGQAIGRKLVEHVEEWCKGLEIYNLDLTTFEHVPWNCKYWSKLGFQVLSNEELMNGDASDVKAQLQKEQARRGDESGQERVAMRKVLKTTE</sequence>
<dbReference type="Pfam" id="PF00583">
    <property type="entry name" value="Acetyltransf_1"/>
    <property type="match status" value="1"/>
</dbReference>
<dbReference type="InterPro" id="IPR016181">
    <property type="entry name" value="Acyl_CoA_acyltransferase"/>
</dbReference>
<dbReference type="InterPro" id="IPR050832">
    <property type="entry name" value="Bact_Acetyltransf"/>
</dbReference>
<proteinExistence type="predicted"/>
<dbReference type="InterPro" id="IPR000182">
    <property type="entry name" value="GNAT_dom"/>
</dbReference>
<dbReference type="Proteomes" id="UP000193144">
    <property type="component" value="Unassembled WGS sequence"/>
</dbReference>
<evidence type="ECO:0000256" key="3">
    <source>
        <dbReference type="SAM" id="MobiDB-lite"/>
    </source>
</evidence>
<organism evidence="5 6">
    <name type="scientific">Clohesyomyces aquaticus</name>
    <dbReference type="NCBI Taxonomy" id="1231657"/>
    <lineage>
        <taxon>Eukaryota</taxon>
        <taxon>Fungi</taxon>
        <taxon>Dikarya</taxon>
        <taxon>Ascomycota</taxon>
        <taxon>Pezizomycotina</taxon>
        <taxon>Dothideomycetes</taxon>
        <taxon>Pleosporomycetidae</taxon>
        <taxon>Pleosporales</taxon>
        <taxon>Lindgomycetaceae</taxon>
        <taxon>Clohesyomyces</taxon>
    </lineage>
</organism>
<dbReference type="SUPFAM" id="SSF55729">
    <property type="entry name" value="Acyl-CoA N-acyltransferases (Nat)"/>
    <property type="match status" value="1"/>
</dbReference>
<feature type="domain" description="N-acetyltransferase" evidence="4">
    <location>
        <begin position="5"/>
        <end position="163"/>
    </location>
</feature>
<keyword evidence="1 5" id="KW-0808">Transferase</keyword>
<dbReference type="CDD" id="cd04301">
    <property type="entry name" value="NAT_SF"/>
    <property type="match status" value="1"/>
</dbReference>
<keyword evidence="6" id="KW-1185">Reference proteome</keyword>
<evidence type="ECO:0000256" key="1">
    <source>
        <dbReference type="ARBA" id="ARBA00022679"/>
    </source>
</evidence>
<feature type="region of interest" description="Disordered" evidence="3">
    <location>
        <begin position="159"/>
        <end position="186"/>
    </location>
</feature>
<dbReference type="STRING" id="1231657.A0A1Y1ZTI1"/>
<feature type="compositionally biased region" description="Basic and acidic residues" evidence="3">
    <location>
        <begin position="163"/>
        <end position="186"/>
    </location>
</feature>
<accession>A0A1Y1ZTI1</accession>
<dbReference type="GO" id="GO:0016747">
    <property type="term" value="F:acyltransferase activity, transferring groups other than amino-acyl groups"/>
    <property type="evidence" value="ECO:0007669"/>
    <property type="project" value="InterPro"/>
</dbReference>
<comment type="caution">
    <text evidence="5">The sequence shown here is derived from an EMBL/GenBank/DDBJ whole genome shotgun (WGS) entry which is preliminary data.</text>
</comment>
<evidence type="ECO:0000256" key="2">
    <source>
        <dbReference type="ARBA" id="ARBA00023315"/>
    </source>
</evidence>
<reference evidence="5 6" key="1">
    <citation type="submission" date="2016-07" db="EMBL/GenBank/DDBJ databases">
        <title>Pervasive Adenine N6-methylation of Active Genes in Fungi.</title>
        <authorList>
            <consortium name="DOE Joint Genome Institute"/>
            <person name="Mondo S.J."/>
            <person name="Dannebaum R.O."/>
            <person name="Kuo R.C."/>
            <person name="Labutti K."/>
            <person name="Haridas S."/>
            <person name="Kuo A."/>
            <person name="Salamov A."/>
            <person name="Ahrendt S.R."/>
            <person name="Lipzen A."/>
            <person name="Sullivan W."/>
            <person name="Andreopoulos W.B."/>
            <person name="Clum A."/>
            <person name="Lindquist E."/>
            <person name="Daum C."/>
            <person name="Ramamoorthy G.K."/>
            <person name="Gryganskyi A."/>
            <person name="Culley D."/>
            <person name="Magnuson J.K."/>
            <person name="James T.Y."/>
            <person name="O'Malley M.A."/>
            <person name="Stajich J.E."/>
            <person name="Spatafora J.W."/>
            <person name="Visel A."/>
            <person name="Grigoriev I.V."/>
        </authorList>
    </citation>
    <scope>NUCLEOTIDE SEQUENCE [LARGE SCALE GENOMIC DNA]</scope>
    <source>
        <strain evidence="5 6">CBS 115471</strain>
    </source>
</reference>
<dbReference type="OrthoDB" id="2744543at2759"/>
<evidence type="ECO:0000313" key="5">
    <source>
        <dbReference type="EMBL" id="ORY13541.1"/>
    </source>
</evidence>
<evidence type="ECO:0000259" key="4">
    <source>
        <dbReference type="PROSITE" id="PS51186"/>
    </source>
</evidence>
<evidence type="ECO:0000313" key="6">
    <source>
        <dbReference type="Proteomes" id="UP000193144"/>
    </source>
</evidence>
<dbReference type="AlphaFoldDB" id="A0A1Y1ZTI1"/>
<dbReference type="PROSITE" id="PS51186">
    <property type="entry name" value="GNAT"/>
    <property type="match status" value="1"/>
</dbReference>
<gene>
    <name evidence="5" type="ORF">BCR34DRAFT_265698</name>
</gene>
<keyword evidence="2 5" id="KW-0012">Acyltransferase</keyword>
<dbReference type="PANTHER" id="PTHR43877">
    <property type="entry name" value="AMINOALKYLPHOSPHONATE N-ACETYLTRANSFERASE-RELATED-RELATED"/>
    <property type="match status" value="1"/>
</dbReference>
<dbReference type="EMBL" id="MCFA01000041">
    <property type="protein sequence ID" value="ORY13541.1"/>
    <property type="molecule type" value="Genomic_DNA"/>
</dbReference>
<protein>
    <submittedName>
        <fullName evidence="5">Acyl-CoA N-acyltransferase</fullName>
    </submittedName>
</protein>
<dbReference type="Gene3D" id="3.40.630.30">
    <property type="match status" value="1"/>
</dbReference>
<name>A0A1Y1ZTI1_9PLEO</name>